<sequence length="133" mass="14847">MALGLYVNDLATLLLQVTLPPPYPFTILSRRTAPAVKHHHPFPAQTQIDTWSTDQATCSSWHIHTYAAVRVPSRWVLAMPSAQDIASKLAHISGLLNAGGTNAQMKEWYEEYKKLRVELEQARALQAKDAKAN</sequence>
<organism evidence="1 2">
    <name type="scientific">Metarhizium robertsii</name>
    <dbReference type="NCBI Taxonomy" id="568076"/>
    <lineage>
        <taxon>Eukaryota</taxon>
        <taxon>Fungi</taxon>
        <taxon>Dikarya</taxon>
        <taxon>Ascomycota</taxon>
        <taxon>Pezizomycotina</taxon>
        <taxon>Sordariomycetes</taxon>
        <taxon>Hypocreomycetidae</taxon>
        <taxon>Hypocreales</taxon>
        <taxon>Clavicipitaceae</taxon>
        <taxon>Metarhizium</taxon>
    </lineage>
</organism>
<protein>
    <submittedName>
        <fullName evidence="1">Uncharacterized protein</fullName>
    </submittedName>
</protein>
<evidence type="ECO:0000313" key="2">
    <source>
        <dbReference type="Proteomes" id="UP000030151"/>
    </source>
</evidence>
<dbReference type="Proteomes" id="UP000030151">
    <property type="component" value="Unassembled WGS sequence"/>
</dbReference>
<dbReference type="HOGENOM" id="CLU_1907195_0_0_1"/>
<dbReference type="EMBL" id="JELW01000003">
    <property type="protein sequence ID" value="EXV03749.1"/>
    <property type="molecule type" value="Genomic_DNA"/>
</dbReference>
<name>A0A0A1V0R7_9HYPO</name>
<comment type="caution">
    <text evidence="1">The sequence shown here is derived from an EMBL/GenBank/DDBJ whole genome shotgun (WGS) entry which is preliminary data.</text>
</comment>
<reference evidence="1 2" key="1">
    <citation type="submission" date="2014-02" db="EMBL/GenBank/DDBJ databases">
        <title>The genome sequence of the entomopathogenic fungus Metarhizium robertsii ARSEF 2575.</title>
        <authorList>
            <person name="Giuliano Garisto Donzelli B."/>
            <person name="Roe B.A."/>
            <person name="Macmil S.L."/>
            <person name="Krasnoff S.B."/>
            <person name="Gibson D.M."/>
        </authorList>
    </citation>
    <scope>NUCLEOTIDE SEQUENCE [LARGE SCALE GENOMIC DNA]</scope>
    <source>
        <strain evidence="1 2">ARSEF 2575</strain>
    </source>
</reference>
<gene>
    <name evidence="1" type="ORF">X797_003548</name>
</gene>
<accession>A0A0A1V0R7</accession>
<dbReference type="AlphaFoldDB" id="A0A0A1V0R7"/>
<dbReference type="OrthoDB" id="5151401at2759"/>
<proteinExistence type="predicted"/>
<evidence type="ECO:0000313" key="1">
    <source>
        <dbReference type="EMBL" id="EXV03749.1"/>
    </source>
</evidence>